<proteinExistence type="inferred from homology"/>
<evidence type="ECO:0000259" key="6">
    <source>
        <dbReference type="Pfam" id="PF21337"/>
    </source>
</evidence>
<organism evidence="7">
    <name type="scientific">hydrothermal vent metagenome</name>
    <dbReference type="NCBI Taxonomy" id="652676"/>
    <lineage>
        <taxon>unclassified sequences</taxon>
        <taxon>metagenomes</taxon>
        <taxon>ecological metagenomes</taxon>
    </lineage>
</organism>
<dbReference type="PANTHER" id="PTHR11963">
    <property type="entry name" value="LEUCINE AMINOPEPTIDASE-RELATED"/>
    <property type="match status" value="1"/>
</dbReference>
<reference evidence="7" key="1">
    <citation type="submission" date="2018-06" db="EMBL/GenBank/DDBJ databases">
        <authorList>
            <person name="Zhirakovskaya E."/>
        </authorList>
    </citation>
    <scope>NUCLEOTIDE SEQUENCE</scope>
</reference>
<gene>
    <name evidence="7" type="ORF">MNBD_GAMMA01-436</name>
</gene>
<evidence type="ECO:0000256" key="1">
    <source>
        <dbReference type="ARBA" id="ARBA00009528"/>
    </source>
</evidence>
<dbReference type="AlphaFoldDB" id="A0A3B0VSQ8"/>
<comment type="similarity">
    <text evidence="1">Belongs to the peptidase M17 family.</text>
</comment>
<dbReference type="GO" id="GO:0070006">
    <property type="term" value="F:metalloaminopeptidase activity"/>
    <property type="evidence" value="ECO:0007669"/>
    <property type="project" value="InterPro"/>
</dbReference>
<evidence type="ECO:0000256" key="2">
    <source>
        <dbReference type="ARBA" id="ARBA00022438"/>
    </source>
</evidence>
<accession>A0A3B0VSQ8</accession>
<evidence type="ECO:0000256" key="4">
    <source>
        <dbReference type="ARBA" id="ARBA00022801"/>
    </source>
</evidence>
<dbReference type="Gene3D" id="3.40.220.10">
    <property type="entry name" value="Leucine Aminopeptidase, subunit E, domain 1"/>
    <property type="match status" value="1"/>
</dbReference>
<dbReference type="InterPro" id="IPR011356">
    <property type="entry name" value="Leucine_aapep/pepB"/>
</dbReference>
<keyword evidence="4 7" id="KW-0378">Hydrolase</keyword>
<dbReference type="InterPro" id="IPR043472">
    <property type="entry name" value="Macro_dom-like"/>
</dbReference>
<evidence type="ECO:0000259" key="5">
    <source>
        <dbReference type="Pfam" id="PF00883"/>
    </source>
</evidence>
<dbReference type="GO" id="GO:0030145">
    <property type="term" value="F:manganese ion binding"/>
    <property type="evidence" value="ECO:0007669"/>
    <property type="project" value="InterPro"/>
</dbReference>
<dbReference type="GO" id="GO:0005737">
    <property type="term" value="C:cytoplasm"/>
    <property type="evidence" value="ECO:0007669"/>
    <property type="project" value="InterPro"/>
</dbReference>
<name>A0A3B0VSQ8_9ZZZZ</name>
<feature type="domain" description="Cytosol aminopeptidase" evidence="5">
    <location>
        <begin position="147"/>
        <end position="443"/>
    </location>
</feature>
<sequence>MSKYIHDKRTENTIPITAVLINKYKQWLTNQDDTTKNTAKLYSFGTKVGGSLCLLNDSGKLKQVICIVSDAYNFHDFATLPHDLPIGQYHIDATDDTLVAAGITGWGMGAYIFDRYKKPAKELATLVVANLHSKYLRAYETVNATTLVRDLINTPAEDMGPTELAVATAAIAKQHGAEFNEVVGEELLQQNFPAVHLIGRASFKQPRVITLDWGKASDPLICLVGKGVCFDTGGNNVKPASSMRDMKKDMGGAAHVLGLAQMIMRLKLPVQLKVIISAVENAIASNAHRQGDIVKTRKGLTVEIGHTDAEGRMILSDALTYACEFKPKLIIDFATLTGAARAALGAELPAVFSNEICFNTEIMACANEVFDPLWSMPLYQPYKRQIVPKIADLRNTGSVPSMAGCITAALFLQEFVDKDINWVHIDTFGWSHGRRGHAQGGDALGMSAMYNWISKQFGGSNKQ</sequence>
<dbReference type="EC" id="3.4.11.23" evidence="7"/>
<feature type="domain" description="M17 aminopeptidase N-terminal" evidence="6">
    <location>
        <begin position="14"/>
        <end position="128"/>
    </location>
</feature>
<dbReference type="CDD" id="cd00433">
    <property type="entry name" value="Peptidase_M17"/>
    <property type="match status" value="1"/>
</dbReference>
<dbReference type="PANTHER" id="PTHR11963:SF20">
    <property type="entry name" value="PEPTIDASE B"/>
    <property type="match status" value="1"/>
</dbReference>
<dbReference type="InterPro" id="IPR048816">
    <property type="entry name" value="Peptidase_M17_N_1"/>
</dbReference>
<dbReference type="InterPro" id="IPR000819">
    <property type="entry name" value="Peptidase_M17_C"/>
</dbReference>
<keyword evidence="3" id="KW-0645">Protease</keyword>
<dbReference type="PRINTS" id="PR00481">
    <property type="entry name" value="LAMNOPPTDASE"/>
</dbReference>
<evidence type="ECO:0000256" key="3">
    <source>
        <dbReference type="ARBA" id="ARBA00022670"/>
    </source>
</evidence>
<dbReference type="Pfam" id="PF00883">
    <property type="entry name" value="Peptidase_M17"/>
    <property type="match status" value="1"/>
</dbReference>
<dbReference type="SUPFAM" id="SSF53187">
    <property type="entry name" value="Zn-dependent exopeptidases"/>
    <property type="match status" value="1"/>
</dbReference>
<dbReference type="Pfam" id="PF21337">
    <property type="entry name" value="Peptidase_M17_N_1"/>
    <property type="match status" value="1"/>
</dbReference>
<protein>
    <submittedName>
        <fullName evidence="7">Peptidase B</fullName>
        <ecNumber evidence="7">3.4.11.23</ecNumber>
    </submittedName>
</protein>
<dbReference type="EMBL" id="UOEW01000071">
    <property type="protein sequence ID" value="VAW34464.1"/>
    <property type="molecule type" value="Genomic_DNA"/>
</dbReference>
<keyword evidence="2 7" id="KW-0031">Aminopeptidase</keyword>
<dbReference type="GO" id="GO:0006508">
    <property type="term" value="P:proteolysis"/>
    <property type="evidence" value="ECO:0007669"/>
    <property type="project" value="UniProtKB-KW"/>
</dbReference>
<dbReference type="Gene3D" id="3.40.630.10">
    <property type="entry name" value="Zn peptidases"/>
    <property type="match status" value="1"/>
</dbReference>
<evidence type="ECO:0000313" key="7">
    <source>
        <dbReference type="EMBL" id="VAW34464.1"/>
    </source>
</evidence>